<evidence type="ECO:0000313" key="6">
    <source>
        <dbReference type="EMBL" id="GAB1252393.1"/>
    </source>
</evidence>
<comment type="caution">
    <text evidence="6">The sequence shown here is derived from an EMBL/GenBank/DDBJ whole genome shotgun (WGS) entry which is preliminary data.</text>
</comment>
<keyword evidence="2" id="KW-0548">Nucleotidyltransferase</keyword>
<evidence type="ECO:0000259" key="5">
    <source>
        <dbReference type="Pfam" id="PF26305"/>
    </source>
</evidence>
<keyword evidence="3" id="KW-0547">Nucleotide-binding</keyword>
<protein>
    <recommendedName>
        <fullName evidence="5">cGAS/DncV-like nucleotidyltransferase C-terminal helical domain-containing protein</fullName>
    </recommendedName>
</protein>
<evidence type="ECO:0000256" key="4">
    <source>
        <dbReference type="ARBA" id="ARBA00023118"/>
    </source>
</evidence>
<gene>
    <name evidence="6" type="ORF">Tsumi_14990</name>
</gene>
<name>A0ABQ0E3Z4_9PORP</name>
<evidence type="ECO:0000256" key="3">
    <source>
        <dbReference type="ARBA" id="ARBA00022741"/>
    </source>
</evidence>
<evidence type="ECO:0000313" key="7">
    <source>
        <dbReference type="Proteomes" id="UP001628220"/>
    </source>
</evidence>
<dbReference type="Gene3D" id="3.30.460.10">
    <property type="entry name" value="Beta Polymerase, domain 2"/>
    <property type="match status" value="1"/>
</dbReference>
<organism evidence="6 7">
    <name type="scientific">Porphyromonas miyakawae</name>
    <dbReference type="NCBI Taxonomy" id="3137470"/>
    <lineage>
        <taxon>Bacteria</taxon>
        <taxon>Pseudomonadati</taxon>
        <taxon>Bacteroidota</taxon>
        <taxon>Bacteroidia</taxon>
        <taxon>Bacteroidales</taxon>
        <taxon>Porphyromonadaceae</taxon>
        <taxon>Porphyromonas</taxon>
    </lineage>
</organism>
<dbReference type="Proteomes" id="UP001628220">
    <property type="component" value="Unassembled WGS sequence"/>
</dbReference>
<accession>A0ABQ0E3Z4</accession>
<evidence type="ECO:0000256" key="2">
    <source>
        <dbReference type="ARBA" id="ARBA00022695"/>
    </source>
</evidence>
<feature type="domain" description="cGAS/DncV-like nucleotidyltransferase C-terminal helical" evidence="5">
    <location>
        <begin position="234"/>
        <end position="328"/>
    </location>
</feature>
<keyword evidence="7" id="KW-1185">Reference proteome</keyword>
<dbReference type="InterPro" id="IPR058909">
    <property type="entry name" value="CD_NTase_C"/>
</dbReference>
<keyword evidence="1" id="KW-0808">Transferase</keyword>
<dbReference type="RefSeq" id="WP_299281497.1">
    <property type="nucleotide sequence ID" value="NZ_BAAFSF010000004.1"/>
</dbReference>
<dbReference type="InterPro" id="IPR043519">
    <property type="entry name" value="NT_sf"/>
</dbReference>
<dbReference type="Pfam" id="PF26305">
    <property type="entry name" value="CD_NTase_C"/>
    <property type="match status" value="1"/>
</dbReference>
<evidence type="ECO:0000256" key="1">
    <source>
        <dbReference type="ARBA" id="ARBA00022679"/>
    </source>
</evidence>
<sequence length="347" mass="40512">MDYRSKLSSLSHRYNPEGLQLVENRHYSNSGLTFTDGEVVQYVKKAMCAVDEEYTRKTKQAGENAKLHLSNELTDVSFKYQGSVMTDTHIKGASDIDLLVLCEKFYETEIYRVREELQRQYLYSFQELSRLKNYDRSFSLYQGNRAMDLTNLRADIERIMRQTYDECDISHAKAVKIRNKNLHRDVDIVTATWFQSFSYVLQGMPKEGLGINIYNKDKGYSEGPDYPFMSISRINARSAETQGRLKRMIRFLKNVRTDSNLNIPLTSFDINAICYSIPVHDYVHLDYKGLVHVLWSAMFHLWCDQQEGQLKSVVGDEYIFQGKPEKVKALKMLENEVYKIKTDLERV</sequence>
<keyword evidence="4" id="KW-0051">Antiviral defense</keyword>
<reference evidence="6 7" key="1">
    <citation type="journal article" date="2025" name="Int. J. Syst. Evol. Microbiol.">
        <title>Desulfovibrio falkowii sp. nov., Porphyromonas miyakawae sp. nov., Mediterraneibacter flintii sp. nov. and Owariibacterium komagatae gen. nov., sp. nov., isolated from human faeces.</title>
        <authorList>
            <person name="Hamaguchi T."/>
            <person name="Ohara M."/>
            <person name="Hisatomi A."/>
            <person name="Sekiguchi K."/>
            <person name="Takeda J.I."/>
            <person name="Ueyama J."/>
            <person name="Ito M."/>
            <person name="Nishiwaki H."/>
            <person name="Ogi T."/>
            <person name="Hirayama M."/>
            <person name="Ohkuma M."/>
            <person name="Sakamoto M."/>
            <person name="Ohno K."/>
        </authorList>
    </citation>
    <scope>NUCLEOTIDE SEQUENCE [LARGE SCALE GENOMIC DNA]</scope>
    <source>
        <strain evidence="6 7">13CB11C</strain>
    </source>
</reference>
<dbReference type="SUPFAM" id="SSF81301">
    <property type="entry name" value="Nucleotidyltransferase"/>
    <property type="match status" value="1"/>
</dbReference>
<proteinExistence type="predicted"/>
<dbReference type="EMBL" id="BAAFSF010000004">
    <property type="protein sequence ID" value="GAB1252393.1"/>
    <property type="molecule type" value="Genomic_DNA"/>
</dbReference>